<reference evidence="12" key="1">
    <citation type="submission" date="2023-07" db="EMBL/GenBank/DDBJ databases">
        <authorList>
            <consortium name="AG Swart"/>
            <person name="Singh M."/>
            <person name="Singh A."/>
            <person name="Seah K."/>
            <person name="Emmerich C."/>
        </authorList>
    </citation>
    <scope>NUCLEOTIDE SEQUENCE</scope>
    <source>
        <strain evidence="12">DP1</strain>
    </source>
</reference>
<dbReference type="SUPFAM" id="SSF81324">
    <property type="entry name" value="Voltage-gated potassium channels"/>
    <property type="match status" value="1"/>
</dbReference>
<dbReference type="InterPro" id="IPR014710">
    <property type="entry name" value="RmlC-like_jellyroll"/>
</dbReference>
<feature type="transmembrane region" description="Helical" evidence="10">
    <location>
        <begin position="242"/>
        <end position="263"/>
    </location>
</feature>
<keyword evidence="4 10" id="KW-1133">Transmembrane helix</keyword>
<evidence type="ECO:0000313" key="12">
    <source>
        <dbReference type="EMBL" id="CAI2372991.1"/>
    </source>
</evidence>
<dbReference type="PROSITE" id="PS00889">
    <property type="entry name" value="CNMP_BINDING_2"/>
    <property type="match status" value="1"/>
</dbReference>
<dbReference type="AlphaFoldDB" id="A0AAD1XHT3"/>
<evidence type="ECO:0000313" key="13">
    <source>
        <dbReference type="Proteomes" id="UP001295684"/>
    </source>
</evidence>
<dbReference type="Gene3D" id="1.10.287.630">
    <property type="entry name" value="Helix hairpin bin"/>
    <property type="match status" value="1"/>
</dbReference>
<dbReference type="GO" id="GO:0016020">
    <property type="term" value="C:membrane"/>
    <property type="evidence" value="ECO:0007669"/>
    <property type="project" value="UniProtKB-SubCell"/>
</dbReference>
<evidence type="ECO:0000256" key="1">
    <source>
        <dbReference type="ARBA" id="ARBA00004141"/>
    </source>
</evidence>
<dbReference type="GO" id="GO:0005249">
    <property type="term" value="F:voltage-gated potassium channel activity"/>
    <property type="evidence" value="ECO:0007669"/>
    <property type="project" value="InterPro"/>
</dbReference>
<gene>
    <name evidence="12" type="ORF">ECRASSUSDP1_LOCUS14328</name>
</gene>
<dbReference type="Gene3D" id="1.10.287.70">
    <property type="match status" value="1"/>
</dbReference>
<sequence length="919" mass="106729">MIDVEELSDFEGEFSDDAVDGSDSRLDRTDEDELDRTGNDFEFEAEVPEEGEIDTLKDTPNPMLNRKNKSQMVVKNQMLRASVKQKRRRSIAHKKTVNEQTHHKPLAFKLNNKENLCKHQASRSHTLINDAIALPLTKEDMIRLNCQKENKNKLNVMTAVVLRLRQDAINEMITGINDEYIYKFRNARTLTKIEILQDKRKRCLFTSGDGFRVKWDLLVIFLAVYSCFVVPIQVAFEPSFDQSLFFIIPDLFVNMVFFIDILISFRTTYIHSKTGEEITDLRIIGKNYLKCRFWLDFLAIIPFDYIGKMLVSKSSSGLLQLFSLLKLVRVLRLGKLISIMKVKDDIKLSLRLLKLIFFLCIYLHCLGCVWYYIVIKKKQWLPPLDYVYVNTTFYNQEWDFKYFMSLFHAVMMFSGNDIGPRTTFEIIFVSFFVVMGAILNANLFGQLTVILSTMNRKASLFQEKFDITTTAMKNLNLPENLQTKVTGFLTFTESFQESQKELKSFLDIISPSLRQEVVQYIFSETLKFNPIFKGQPLLIDYMTKKLVIEIHMPEDQVITQGETGTNIYFIAKGECEVFVTDHNSLTDIARKVKPGDLFGEVAILCGSRRTASVKTTNYSTLAFVCKPTFKDMCQQFPDIVEKMKQNLKKYQDRLKLFCKYSIKEIPFFKRLSEESIEEVTYHLQQKYYDANDIIFREGNAVDNLLIITRGEVDLILKVEDHELVLHNLYQGCYMGGYKVLKDSIYSHTARAVTSVTLHSLSKDSISLLQKNLPDFNHAIEKARIFIDNTSDPFIGFGMFRSKETSLTPIKLFKMAVIKVLKINRDLKEAGIKEGVPDILKRTVIGYYNEEEEGRKPHNYQKTSLKILQKLTKKIDFLERHIKTLEKEVKNGAKYQNRSHRLFKQLRMEKNNTNTCTSTE</sequence>
<evidence type="ECO:0000256" key="2">
    <source>
        <dbReference type="ARBA" id="ARBA00022448"/>
    </source>
</evidence>
<dbReference type="InterPro" id="IPR018490">
    <property type="entry name" value="cNMP-bd_dom_sf"/>
</dbReference>
<keyword evidence="3 10" id="KW-0812">Transmembrane</keyword>
<name>A0AAD1XHT3_EUPCR</name>
<evidence type="ECO:0000256" key="7">
    <source>
        <dbReference type="ARBA" id="ARBA00023286"/>
    </source>
</evidence>
<evidence type="ECO:0000256" key="5">
    <source>
        <dbReference type="ARBA" id="ARBA00023065"/>
    </source>
</evidence>
<evidence type="ECO:0000256" key="4">
    <source>
        <dbReference type="ARBA" id="ARBA00022989"/>
    </source>
</evidence>
<comment type="caution">
    <text evidence="12">The sequence shown here is derived from an EMBL/GenBank/DDBJ whole genome shotgun (WGS) entry which is preliminary data.</text>
</comment>
<dbReference type="InterPro" id="IPR003938">
    <property type="entry name" value="K_chnl_volt-dep_EAG/ELK/ERG"/>
</dbReference>
<feature type="transmembrane region" description="Helical" evidence="10">
    <location>
        <begin position="217"/>
        <end position="236"/>
    </location>
</feature>
<dbReference type="EMBL" id="CAMPGE010014313">
    <property type="protein sequence ID" value="CAI2372991.1"/>
    <property type="molecule type" value="Genomic_DNA"/>
</dbReference>
<feature type="transmembrane region" description="Helical" evidence="10">
    <location>
        <begin position="402"/>
        <end position="419"/>
    </location>
</feature>
<keyword evidence="13" id="KW-1185">Reference proteome</keyword>
<feature type="domain" description="Cyclic nucleotide-binding" evidence="11">
    <location>
        <begin position="538"/>
        <end position="650"/>
    </location>
</feature>
<proteinExistence type="predicted"/>
<dbReference type="PRINTS" id="PR01463">
    <property type="entry name" value="EAGCHANLFMLY"/>
</dbReference>
<dbReference type="InterPro" id="IPR005821">
    <property type="entry name" value="Ion_trans_dom"/>
</dbReference>
<dbReference type="InterPro" id="IPR018488">
    <property type="entry name" value="cNMP-bd_CS"/>
</dbReference>
<keyword evidence="5" id="KW-0406">Ion transport</keyword>
<protein>
    <recommendedName>
        <fullName evidence="11">Cyclic nucleotide-binding domain-containing protein</fullName>
    </recommendedName>
</protein>
<dbReference type="PANTHER" id="PTHR45638">
    <property type="entry name" value="CYCLIC NUCLEOTIDE-GATED CATION CHANNEL SUBUNIT A"/>
    <property type="match status" value="1"/>
</dbReference>
<dbReference type="PROSITE" id="PS00888">
    <property type="entry name" value="CNMP_BINDING_1"/>
    <property type="match status" value="1"/>
</dbReference>
<evidence type="ECO:0000256" key="6">
    <source>
        <dbReference type="ARBA" id="ARBA00023136"/>
    </source>
</evidence>
<organism evidence="12 13">
    <name type="scientific">Euplotes crassus</name>
    <dbReference type="NCBI Taxonomy" id="5936"/>
    <lineage>
        <taxon>Eukaryota</taxon>
        <taxon>Sar</taxon>
        <taxon>Alveolata</taxon>
        <taxon>Ciliophora</taxon>
        <taxon>Intramacronucleata</taxon>
        <taxon>Spirotrichea</taxon>
        <taxon>Hypotrichia</taxon>
        <taxon>Euplotida</taxon>
        <taxon>Euplotidae</taxon>
        <taxon>Moneuplotes</taxon>
    </lineage>
</organism>
<feature type="transmembrane region" description="Helical" evidence="10">
    <location>
        <begin position="426"/>
        <end position="445"/>
    </location>
</feature>
<keyword evidence="7" id="KW-1071">Ligand-gated ion channel</keyword>
<dbReference type="Pfam" id="PF00520">
    <property type="entry name" value="Ion_trans"/>
    <property type="match status" value="1"/>
</dbReference>
<dbReference type="PROSITE" id="PS50042">
    <property type="entry name" value="CNMP_BINDING_3"/>
    <property type="match status" value="2"/>
</dbReference>
<evidence type="ECO:0000259" key="11">
    <source>
        <dbReference type="PROSITE" id="PS50042"/>
    </source>
</evidence>
<dbReference type="InterPro" id="IPR050866">
    <property type="entry name" value="CNG_cation_channel"/>
</dbReference>
<dbReference type="Proteomes" id="UP001295684">
    <property type="component" value="Unassembled WGS sequence"/>
</dbReference>
<dbReference type="Gene3D" id="2.60.120.10">
    <property type="entry name" value="Jelly Rolls"/>
    <property type="match status" value="2"/>
</dbReference>
<dbReference type="InterPro" id="IPR000595">
    <property type="entry name" value="cNMP-bd_dom"/>
</dbReference>
<feature type="domain" description="Cyclic nucleotide-binding" evidence="11">
    <location>
        <begin position="667"/>
        <end position="768"/>
    </location>
</feature>
<accession>A0AAD1XHT3</accession>
<keyword evidence="2" id="KW-0813">Transport</keyword>
<dbReference type="CDD" id="cd00038">
    <property type="entry name" value="CAP_ED"/>
    <property type="match status" value="2"/>
</dbReference>
<evidence type="ECO:0000256" key="10">
    <source>
        <dbReference type="SAM" id="Phobius"/>
    </source>
</evidence>
<dbReference type="GO" id="GO:0005221">
    <property type="term" value="F:intracellularly cyclic nucleotide-activated monoatomic cation channel activity"/>
    <property type="evidence" value="ECO:0007669"/>
    <property type="project" value="InterPro"/>
</dbReference>
<evidence type="ECO:0000256" key="9">
    <source>
        <dbReference type="SAM" id="MobiDB-lite"/>
    </source>
</evidence>
<feature type="compositionally biased region" description="Acidic residues" evidence="9">
    <location>
        <begin position="1"/>
        <end position="20"/>
    </location>
</feature>
<evidence type="ECO:0000256" key="3">
    <source>
        <dbReference type="ARBA" id="ARBA00022692"/>
    </source>
</evidence>
<feature type="transmembrane region" description="Helical" evidence="10">
    <location>
        <begin position="355"/>
        <end position="373"/>
    </location>
</feature>
<dbReference type="SUPFAM" id="SSF51206">
    <property type="entry name" value="cAMP-binding domain-like"/>
    <property type="match status" value="2"/>
</dbReference>
<dbReference type="GO" id="GO:0044877">
    <property type="term" value="F:protein-containing complex binding"/>
    <property type="evidence" value="ECO:0007669"/>
    <property type="project" value="TreeGrafter"/>
</dbReference>
<keyword evidence="6 10" id="KW-0472">Membrane</keyword>
<dbReference type="SMART" id="SM00100">
    <property type="entry name" value="cNMP"/>
    <property type="match status" value="2"/>
</dbReference>
<dbReference type="Pfam" id="PF00027">
    <property type="entry name" value="cNMP_binding"/>
    <property type="match status" value="2"/>
</dbReference>
<comment type="subcellular location">
    <subcellularLocation>
        <location evidence="1">Membrane</location>
        <topology evidence="1">Multi-pass membrane protein</topology>
    </subcellularLocation>
</comment>
<dbReference type="PANTHER" id="PTHR45638:SF11">
    <property type="entry name" value="CYCLIC NUCLEOTIDE-GATED CATION CHANNEL SUBUNIT A"/>
    <property type="match status" value="1"/>
</dbReference>
<keyword evidence="8" id="KW-0407">Ion channel</keyword>
<evidence type="ECO:0000256" key="8">
    <source>
        <dbReference type="ARBA" id="ARBA00023303"/>
    </source>
</evidence>
<feature type="region of interest" description="Disordered" evidence="9">
    <location>
        <begin position="1"/>
        <end position="37"/>
    </location>
</feature>